<keyword evidence="9" id="KW-1185">Reference proteome</keyword>
<keyword evidence="3" id="KW-0813">Transport</keyword>
<dbReference type="PANTHER" id="PTHR30469:SF20">
    <property type="entry name" value="EFFLUX RND TRANSPORTER PERIPLASMIC ADAPTOR SUBUNIT"/>
    <property type="match status" value="1"/>
</dbReference>
<keyword evidence="5" id="KW-0732">Signal</keyword>
<evidence type="ECO:0000313" key="9">
    <source>
        <dbReference type="Proteomes" id="UP001621714"/>
    </source>
</evidence>
<dbReference type="InterPro" id="IPR006143">
    <property type="entry name" value="RND_pump_MFP"/>
</dbReference>
<dbReference type="SUPFAM" id="SSF111369">
    <property type="entry name" value="HlyD-like secretion proteins"/>
    <property type="match status" value="1"/>
</dbReference>
<evidence type="ECO:0000313" key="8">
    <source>
        <dbReference type="EMBL" id="MFK7161259.1"/>
    </source>
</evidence>
<dbReference type="NCBIfam" id="TIGR01730">
    <property type="entry name" value="RND_mfp"/>
    <property type="match status" value="1"/>
</dbReference>
<feature type="coiled-coil region" evidence="4">
    <location>
        <begin position="103"/>
        <end position="154"/>
    </location>
</feature>
<dbReference type="EMBL" id="JBANFI010000005">
    <property type="protein sequence ID" value="MFK7161259.1"/>
    <property type="molecule type" value="Genomic_DNA"/>
</dbReference>
<organism evidence="8 9">
    <name type="scientific">Marinospirillum alkalitolerans</name>
    <dbReference type="NCBI Taxonomy" id="3123374"/>
    <lineage>
        <taxon>Bacteria</taxon>
        <taxon>Pseudomonadati</taxon>
        <taxon>Pseudomonadota</taxon>
        <taxon>Gammaproteobacteria</taxon>
        <taxon>Oceanospirillales</taxon>
        <taxon>Oceanospirillaceae</taxon>
        <taxon>Marinospirillum</taxon>
    </lineage>
</organism>
<comment type="subcellular location">
    <subcellularLocation>
        <location evidence="1">Cell envelope</location>
    </subcellularLocation>
</comment>
<comment type="similarity">
    <text evidence="2">Belongs to the membrane fusion protein (MFP) (TC 8.A.1) family.</text>
</comment>
<accession>A0ABW8PZD0</accession>
<dbReference type="Gene3D" id="2.40.50.100">
    <property type="match status" value="1"/>
</dbReference>
<dbReference type="RefSeq" id="WP_405339780.1">
    <property type="nucleotide sequence ID" value="NZ_JBANFI010000005.1"/>
</dbReference>
<dbReference type="PANTHER" id="PTHR30469">
    <property type="entry name" value="MULTIDRUG RESISTANCE PROTEIN MDTA"/>
    <property type="match status" value="1"/>
</dbReference>
<evidence type="ECO:0000259" key="6">
    <source>
        <dbReference type="Pfam" id="PF25917"/>
    </source>
</evidence>
<dbReference type="InterPro" id="IPR058625">
    <property type="entry name" value="MdtA-like_BSH"/>
</dbReference>
<feature type="domain" description="Multidrug resistance protein MdtA-like C-terminal permuted SH3" evidence="7">
    <location>
        <begin position="287"/>
        <end position="347"/>
    </location>
</feature>
<evidence type="ECO:0000259" key="7">
    <source>
        <dbReference type="Pfam" id="PF25967"/>
    </source>
</evidence>
<protein>
    <submittedName>
        <fullName evidence="8">Efflux RND transporter periplasmic adaptor subunit</fullName>
    </submittedName>
</protein>
<feature type="domain" description="Multidrug resistance protein MdtA-like barrel-sandwich hybrid" evidence="6">
    <location>
        <begin position="64"/>
        <end position="184"/>
    </location>
</feature>
<dbReference type="Proteomes" id="UP001621714">
    <property type="component" value="Unassembled WGS sequence"/>
</dbReference>
<reference evidence="8 9" key="1">
    <citation type="submission" date="2024-02" db="EMBL/GenBank/DDBJ databases">
        <title>Marinospirillum sp. MEB 164 isolated from Lonar lake sediment.</title>
        <authorList>
            <person name="Joshi A."/>
            <person name="Thite S."/>
        </authorList>
    </citation>
    <scope>NUCLEOTIDE SEQUENCE [LARGE SCALE GENOMIC DNA]</scope>
    <source>
        <strain evidence="8 9">MEB164</strain>
    </source>
</reference>
<feature type="signal peptide" evidence="5">
    <location>
        <begin position="1"/>
        <end position="30"/>
    </location>
</feature>
<dbReference type="Gene3D" id="2.40.30.170">
    <property type="match status" value="1"/>
</dbReference>
<comment type="caution">
    <text evidence="8">The sequence shown here is derived from an EMBL/GenBank/DDBJ whole genome shotgun (WGS) entry which is preliminary data.</text>
</comment>
<keyword evidence="4" id="KW-0175">Coiled coil</keyword>
<dbReference type="Gene3D" id="1.10.287.470">
    <property type="entry name" value="Helix hairpin bin"/>
    <property type="match status" value="1"/>
</dbReference>
<evidence type="ECO:0000256" key="1">
    <source>
        <dbReference type="ARBA" id="ARBA00004196"/>
    </source>
</evidence>
<evidence type="ECO:0000256" key="4">
    <source>
        <dbReference type="SAM" id="Coils"/>
    </source>
</evidence>
<feature type="chain" id="PRO_5046009889" evidence="5">
    <location>
        <begin position="31"/>
        <end position="362"/>
    </location>
</feature>
<dbReference type="Pfam" id="PF25967">
    <property type="entry name" value="RND-MFP_C"/>
    <property type="match status" value="1"/>
</dbReference>
<dbReference type="Pfam" id="PF25917">
    <property type="entry name" value="BSH_RND"/>
    <property type="match status" value="1"/>
</dbReference>
<dbReference type="Gene3D" id="2.40.420.20">
    <property type="match status" value="1"/>
</dbReference>
<name>A0ABW8PZD0_9GAMM</name>
<proteinExistence type="inferred from homology"/>
<evidence type="ECO:0000256" key="2">
    <source>
        <dbReference type="ARBA" id="ARBA00009477"/>
    </source>
</evidence>
<evidence type="ECO:0000256" key="5">
    <source>
        <dbReference type="SAM" id="SignalP"/>
    </source>
</evidence>
<dbReference type="InterPro" id="IPR058627">
    <property type="entry name" value="MdtA-like_C"/>
</dbReference>
<evidence type="ECO:0000256" key="3">
    <source>
        <dbReference type="ARBA" id="ARBA00022448"/>
    </source>
</evidence>
<sequence length="362" mass="40480">MLHRPVTSSSSRVLFWLLLCGAALMSHAQASTERVSSVRLETLGEYQLQESRRFVGRVDAISSVDLAFQVAGQIHQLPITPGQVIPRGQLVAALDPTDYQLALRRAEIQLDQARRDEERKRALLGNSAIPRAVYEEAQDQLRLAEVGLEVARRNVELTRIEAPFDALVARRLAENYNLVSSGHPVVRVQDVTELRVHISIPEDLIGRIDQAEHFAAELIVPASLQAADQPEQRIDLEYREHVTEPDPIAQTYRVTLGFPRQASPDLLPGRTVSVVVHSQAVLEQQELTLPASSLQTQPDGQVYVWIFQPDSRQVSRRLVRVGQLTGERVRLISGVEPGEQVVTSGVSRLQEGMRVRPFEQFN</sequence>
<gene>
    <name evidence="8" type="ORF">V6U78_09450</name>
</gene>